<dbReference type="InterPro" id="IPR036188">
    <property type="entry name" value="FAD/NAD-bd_sf"/>
</dbReference>
<organism evidence="7 8">
    <name type="scientific">Teichococcus aerophilus</name>
    <dbReference type="NCBI Taxonomy" id="1224513"/>
    <lineage>
        <taxon>Bacteria</taxon>
        <taxon>Pseudomonadati</taxon>
        <taxon>Pseudomonadota</taxon>
        <taxon>Alphaproteobacteria</taxon>
        <taxon>Acetobacterales</taxon>
        <taxon>Roseomonadaceae</taxon>
        <taxon>Roseomonas</taxon>
    </lineage>
</organism>
<evidence type="ECO:0000256" key="1">
    <source>
        <dbReference type="ARBA" id="ARBA00010790"/>
    </source>
</evidence>
<reference evidence="7 8" key="1">
    <citation type="journal article" date="2013" name="Int. J. Syst. Evol. Microbiol.">
        <title>Roseomonas aerophila sp. nov., isolated from air.</title>
        <authorList>
            <person name="Kim S.J."/>
            <person name="Weon H.Y."/>
            <person name="Ahn J.H."/>
            <person name="Hong S.B."/>
            <person name="Seok S.J."/>
            <person name="Whang K.S."/>
            <person name="Kwon S.W."/>
        </authorList>
    </citation>
    <scope>NUCLEOTIDE SEQUENCE [LARGE SCALE GENOMIC DNA]</scope>
    <source>
        <strain evidence="7 8">NBRC 108923</strain>
    </source>
</reference>
<feature type="domain" description="Glucose-methanol-choline oxidoreductase N-terminal" evidence="5">
    <location>
        <begin position="179"/>
        <end position="304"/>
    </location>
</feature>
<feature type="domain" description="Glucose-methanol-choline oxidoreductase C-terminal" evidence="6">
    <location>
        <begin position="391"/>
        <end position="503"/>
    </location>
</feature>
<dbReference type="Proteomes" id="UP000626026">
    <property type="component" value="Unassembled WGS sequence"/>
</dbReference>
<keyword evidence="4" id="KW-0560">Oxidoreductase</keyword>
<sequence length="514" mass="55545">MKLDTMRRHGLGEVVDAVVIGTGAGGAPLLARLAAAGLRVIALEAGRNREPEDYLTDEALSADLYWRGERLAAGETPQAFGANNSGIGIGGSTLHWGAFVPRVDARDLQLRQDSGQGRDWPIKLDELQPLYVELEAFLGVSGPAHYPWQPARHYPLPALPRNAPAQAMAMGAAQLGVATCNAPAAVVSQDFAQADGPTRLACVHCGYCHQGCRNRAKVSMDTTFLPLAVARGAEIRPGCFAHGLERDSQGRITAVLYRQDGREHRQLCAAVFLCAGAVETPRLLLHLGLGNRSGQVGRNYMAHVATQVWGTFAEEMRGNKGWPSSLMSEAMVRPRDADFAGGYLLQSLGVVPQTWADGVARGRGLWGRALVDYIDRYNFTAGIGINGECLPYDHNRLTLSDEIDETGLPKPHIAFSYGENERRLQAHATRLMTGIWQEAGATDIWALPRSAHTIGTCRMGTDPDDAVVNPFGRSFDIDNLWICDNSVFPSSLAANPALTIMALSLRTAAAFLDR</sequence>
<evidence type="ECO:0000313" key="8">
    <source>
        <dbReference type="Proteomes" id="UP000626026"/>
    </source>
</evidence>
<evidence type="ECO:0000256" key="3">
    <source>
        <dbReference type="ARBA" id="ARBA00022827"/>
    </source>
</evidence>
<evidence type="ECO:0000259" key="5">
    <source>
        <dbReference type="Pfam" id="PF00732"/>
    </source>
</evidence>
<gene>
    <name evidence="7" type="ORF">IBL26_11565</name>
</gene>
<dbReference type="SUPFAM" id="SSF51905">
    <property type="entry name" value="FAD/NAD(P)-binding domain"/>
    <property type="match status" value="1"/>
</dbReference>
<proteinExistence type="inferred from homology"/>
<protein>
    <submittedName>
        <fullName evidence="7">GMC family oxidoreductase</fullName>
    </submittedName>
</protein>
<dbReference type="EMBL" id="JACTVA010000018">
    <property type="protein sequence ID" value="MBC9207473.1"/>
    <property type="molecule type" value="Genomic_DNA"/>
</dbReference>
<comment type="caution">
    <text evidence="7">The sequence shown here is derived from an EMBL/GenBank/DDBJ whole genome shotgun (WGS) entry which is preliminary data.</text>
</comment>
<evidence type="ECO:0000259" key="6">
    <source>
        <dbReference type="Pfam" id="PF05199"/>
    </source>
</evidence>
<dbReference type="Pfam" id="PF00732">
    <property type="entry name" value="GMC_oxred_N"/>
    <property type="match status" value="1"/>
</dbReference>
<dbReference type="RefSeq" id="WP_187784642.1">
    <property type="nucleotide sequence ID" value="NZ_JACTVA010000018.1"/>
</dbReference>
<evidence type="ECO:0000313" key="7">
    <source>
        <dbReference type="EMBL" id="MBC9207473.1"/>
    </source>
</evidence>
<dbReference type="SUPFAM" id="SSF54373">
    <property type="entry name" value="FAD-linked reductases, C-terminal domain"/>
    <property type="match status" value="1"/>
</dbReference>
<comment type="similarity">
    <text evidence="1">Belongs to the GMC oxidoreductase family.</text>
</comment>
<keyword evidence="8" id="KW-1185">Reference proteome</keyword>
<keyword evidence="3" id="KW-0274">FAD</keyword>
<dbReference type="PANTHER" id="PTHR46056:SF12">
    <property type="entry name" value="LONG-CHAIN-ALCOHOL OXIDASE"/>
    <property type="match status" value="1"/>
</dbReference>
<dbReference type="Pfam" id="PF05199">
    <property type="entry name" value="GMC_oxred_C"/>
    <property type="match status" value="1"/>
</dbReference>
<keyword evidence="2" id="KW-0285">Flavoprotein</keyword>
<dbReference type="Gene3D" id="3.50.50.60">
    <property type="entry name" value="FAD/NAD(P)-binding domain"/>
    <property type="match status" value="2"/>
</dbReference>
<dbReference type="InterPro" id="IPR007867">
    <property type="entry name" value="GMC_OxRtase_C"/>
</dbReference>
<name>A0ABR7RM59_9PROT</name>
<evidence type="ECO:0000256" key="4">
    <source>
        <dbReference type="ARBA" id="ARBA00023002"/>
    </source>
</evidence>
<dbReference type="PANTHER" id="PTHR46056">
    <property type="entry name" value="LONG-CHAIN-ALCOHOL OXIDASE"/>
    <property type="match status" value="1"/>
</dbReference>
<dbReference type="InterPro" id="IPR000172">
    <property type="entry name" value="GMC_OxRdtase_N"/>
</dbReference>
<accession>A0ABR7RM59</accession>
<evidence type="ECO:0000256" key="2">
    <source>
        <dbReference type="ARBA" id="ARBA00022630"/>
    </source>
</evidence>